<feature type="compositionally biased region" description="Polar residues" evidence="1">
    <location>
        <begin position="202"/>
        <end position="215"/>
    </location>
</feature>
<evidence type="ECO:0000256" key="2">
    <source>
        <dbReference type="SAM" id="SignalP"/>
    </source>
</evidence>
<feature type="region of interest" description="Disordered" evidence="1">
    <location>
        <begin position="172"/>
        <end position="218"/>
    </location>
</feature>
<organism evidence="3 4">
    <name type="scientific">Paramarasmius palmivorus</name>
    <dbReference type="NCBI Taxonomy" id="297713"/>
    <lineage>
        <taxon>Eukaryota</taxon>
        <taxon>Fungi</taxon>
        <taxon>Dikarya</taxon>
        <taxon>Basidiomycota</taxon>
        <taxon>Agaricomycotina</taxon>
        <taxon>Agaricomycetes</taxon>
        <taxon>Agaricomycetidae</taxon>
        <taxon>Agaricales</taxon>
        <taxon>Marasmiineae</taxon>
        <taxon>Marasmiaceae</taxon>
        <taxon>Paramarasmius</taxon>
    </lineage>
</organism>
<protein>
    <submittedName>
        <fullName evidence="3">Uncharacterized protein</fullName>
    </submittedName>
</protein>
<evidence type="ECO:0000313" key="4">
    <source>
        <dbReference type="Proteomes" id="UP001383192"/>
    </source>
</evidence>
<feature type="signal peptide" evidence="2">
    <location>
        <begin position="1"/>
        <end position="23"/>
    </location>
</feature>
<proteinExistence type="predicted"/>
<gene>
    <name evidence="3" type="ORF">VNI00_006027</name>
</gene>
<dbReference type="EMBL" id="JAYKXP010000017">
    <property type="protein sequence ID" value="KAK7049426.1"/>
    <property type="molecule type" value="Genomic_DNA"/>
</dbReference>
<sequence>MFFATYLSTLIFVSCASLVLAQAETVSPPSTVQLIHPEGTLQINSRVKIGFGYNGPPYQGFLQSINSSLQWPNGTESASLRSIPMKDHSCRAESRYNATATMTLDQVGNYTIFWNVTYGLSSDPTQANSTYCGPEPFSYQSWLLNSTFRVDSNPARTDRAVLSTFVETTLPGSPTGSLKVPVTSSSSSGGGEGAPAGPTSTSEGAPTSPTSTGAEGSNEENAALRIRLEGVIMGIVLLTLTNLL</sequence>
<name>A0AAW0DGZ8_9AGAR</name>
<keyword evidence="2" id="KW-0732">Signal</keyword>
<accession>A0AAW0DGZ8</accession>
<dbReference type="AlphaFoldDB" id="A0AAW0DGZ8"/>
<evidence type="ECO:0000256" key="1">
    <source>
        <dbReference type="SAM" id="MobiDB-lite"/>
    </source>
</evidence>
<keyword evidence="4" id="KW-1185">Reference proteome</keyword>
<reference evidence="3 4" key="1">
    <citation type="submission" date="2024-01" db="EMBL/GenBank/DDBJ databases">
        <title>A draft genome for a cacao thread blight-causing isolate of Paramarasmius palmivorus.</title>
        <authorList>
            <person name="Baruah I.K."/>
            <person name="Bukari Y."/>
            <person name="Amoako-Attah I."/>
            <person name="Meinhardt L.W."/>
            <person name="Bailey B.A."/>
            <person name="Cohen S.P."/>
        </authorList>
    </citation>
    <scope>NUCLEOTIDE SEQUENCE [LARGE SCALE GENOMIC DNA]</scope>
    <source>
        <strain evidence="3 4">GH-12</strain>
    </source>
</reference>
<evidence type="ECO:0000313" key="3">
    <source>
        <dbReference type="EMBL" id="KAK7049426.1"/>
    </source>
</evidence>
<comment type="caution">
    <text evidence="3">The sequence shown here is derived from an EMBL/GenBank/DDBJ whole genome shotgun (WGS) entry which is preliminary data.</text>
</comment>
<dbReference type="Proteomes" id="UP001383192">
    <property type="component" value="Unassembled WGS sequence"/>
</dbReference>
<feature type="chain" id="PRO_5043799362" evidence="2">
    <location>
        <begin position="24"/>
        <end position="244"/>
    </location>
</feature>